<dbReference type="EC" id="3.1.3.48" evidence="2"/>
<evidence type="ECO:0000256" key="4">
    <source>
        <dbReference type="ARBA" id="ARBA00051722"/>
    </source>
</evidence>
<dbReference type="Proteomes" id="UP000031802">
    <property type="component" value="Unassembled WGS sequence"/>
</dbReference>
<organism evidence="5 6">
    <name type="scientific">Sphingobacterium deserti</name>
    <dbReference type="NCBI Taxonomy" id="1229276"/>
    <lineage>
        <taxon>Bacteria</taxon>
        <taxon>Pseudomonadati</taxon>
        <taxon>Bacteroidota</taxon>
        <taxon>Sphingobacteriia</taxon>
        <taxon>Sphingobacteriales</taxon>
        <taxon>Sphingobacteriaceae</taxon>
        <taxon>Sphingobacterium</taxon>
    </lineage>
</organism>
<keyword evidence="6" id="KW-1185">Reference proteome</keyword>
<dbReference type="eggNOG" id="COG4464">
    <property type="taxonomic scope" value="Bacteria"/>
</dbReference>
<reference evidence="5 6" key="2">
    <citation type="journal article" date="2015" name="PLoS ONE">
        <title>Whole-Genome Optical Mapping and Finished Genome Sequence of Sphingobacterium deserti sp. nov., a New Species Isolated from the Western Desert of China.</title>
        <authorList>
            <person name="Teng C."/>
            <person name="Zhou Z."/>
            <person name="Molnar I."/>
            <person name="Li X."/>
            <person name="Tang R."/>
            <person name="Chen M."/>
            <person name="Wang L."/>
            <person name="Su S."/>
            <person name="Zhang W."/>
            <person name="Lin M."/>
        </authorList>
    </citation>
    <scope>NUCLEOTIDE SEQUENCE [LARGE SCALE GENOMIC DNA]</scope>
    <source>
        <strain evidence="6">ACCC05744</strain>
    </source>
</reference>
<evidence type="ECO:0000256" key="1">
    <source>
        <dbReference type="ARBA" id="ARBA00005750"/>
    </source>
</evidence>
<dbReference type="RefSeq" id="WP_037498079.1">
    <property type="nucleotide sequence ID" value="NZ_JJMU01000028.1"/>
</dbReference>
<gene>
    <name evidence="5" type="ORF">DI53_1908</name>
</gene>
<protein>
    <recommendedName>
        <fullName evidence="2">protein-tyrosine-phosphatase</fullName>
        <ecNumber evidence="2">3.1.3.48</ecNumber>
    </recommendedName>
</protein>
<dbReference type="PANTHER" id="PTHR39181:SF1">
    <property type="entry name" value="TYROSINE-PROTEIN PHOSPHATASE YWQE"/>
    <property type="match status" value="1"/>
</dbReference>
<evidence type="ECO:0000313" key="6">
    <source>
        <dbReference type="Proteomes" id="UP000031802"/>
    </source>
</evidence>
<dbReference type="OrthoDB" id="9788539at2"/>
<accession>A0A0B8T7A5</accession>
<comment type="caution">
    <text evidence="5">The sequence shown here is derived from an EMBL/GenBank/DDBJ whole genome shotgun (WGS) entry which is preliminary data.</text>
</comment>
<dbReference type="EMBL" id="JJMU01000028">
    <property type="protein sequence ID" value="KGE14294.1"/>
    <property type="molecule type" value="Genomic_DNA"/>
</dbReference>
<name>A0A0B8T7A5_9SPHI</name>
<comment type="catalytic activity">
    <reaction evidence="4">
        <text>O-phospho-L-tyrosyl-[protein] + H2O = L-tyrosyl-[protein] + phosphate</text>
        <dbReference type="Rhea" id="RHEA:10684"/>
        <dbReference type="Rhea" id="RHEA-COMP:10136"/>
        <dbReference type="Rhea" id="RHEA-COMP:20101"/>
        <dbReference type="ChEBI" id="CHEBI:15377"/>
        <dbReference type="ChEBI" id="CHEBI:43474"/>
        <dbReference type="ChEBI" id="CHEBI:46858"/>
        <dbReference type="ChEBI" id="CHEBI:61978"/>
        <dbReference type="EC" id="3.1.3.48"/>
    </reaction>
</comment>
<reference evidence="6" key="1">
    <citation type="submission" date="2014-04" db="EMBL/GenBank/DDBJ databases">
        <title>Whole-Genome optical mapping and complete genome sequence of Sphingobacterium deserti sp. nov., a new spaces isolated from desert in the west of China.</title>
        <authorList>
            <person name="Teng C."/>
            <person name="Zhou Z."/>
            <person name="Li X."/>
            <person name="Chen M."/>
            <person name="Lin M."/>
            <person name="Wang L."/>
            <person name="Su S."/>
            <person name="Zhang C."/>
            <person name="Zhang W."/>
        </authorList>
    </citation>
    <scope>NUCLEOTIDE SEQUENCE [LARGE SCALE GENOMIC DNA]</scope>
    <source>
        <strain evidence="6">ACCC05744</strain>
    </source>
</reference>
<dbReference type="GO" id="GO:0030145">
    <property type="term" value="F:manganese ion binding"/>
    <property type="evidence" value="ECO:0007669"/>
    <property type="project" value="InterPro"/>
</dbReference>
<dbReference type="AlphaFoldDB" id="A0A0B8T7A5"/>
<comment type="similarity">
    <text evidence="1">Belongs to the metallo-dependent hydrolases superfamily. CpsB/CapC family.</text>
</comment>
<proteinExistence type="inferred from homology"/>
<evidence type="ECO:0000256" key="2">
    <source>
        <dbReference type="ARBA" id="ARBA00013064"/>
    </source>
</evidence>
<dbReference type="InterPro" id="IPR016667">
    <property type="entry name" value="Caps_polysacc_synth_CpsB/CapC"/>
</dbReference>
<sequence length="267" mass="30136">MGIFTKLFGASKRDVNIKVFSKLAFLEVDMHNHLLPAIDDGSQSVEQSLKLMCGLHDLGFKKFICTPHIMEGVHPNTRESIAHAHHELHRCLEESNLDVDTVAAAEHMIDEGLVKMITNDRLCVMPGGYVLIEMSYLAESNALFKTIYDIQMLGYKPILAHPERYNYYHHNFDMYKKIKDAGCLLQLNLLSISRYYGTEVKVAALTMIKSGMYDFVGTDLHHGKHLAALEEVVAKYPVRELLSTCPIRNASLVDEIDNGRSHYNAIG</sequence>
<dbReference type="GO" id="GO:0004725">
    <property type="term" value="F:protein tyrosine phosphatase activity"/>
    <property type="evidence" value="ECO:0007669"/>
    <property type="project" value="UniProtKB-EC"/>
</dbReference>
<dbReference type="PANTHER" id="PTHR39181">
    <property type="entry name" value="TYROSINE-PROTEIN PHOSPHATASE YWQE"/>
    <property type="match status" value="1"/>
</dbReference>
<dbReference type="Pfam" id="PF19567">
    <property type="entry name" value="CpsB_CapC"/>
    <property type="match status" value="1"/>
</dbReference>
<dbReference type="STRING" id="1229276.DI53_1908"/>
<dbReference type="Gene3D" id="3.20.20.140">
    <property type="entry name" value="Metal-dependent hydrolases"/>
    <property type="match status" value="1"/>
</dbReference>
<dbReference type="PATRIC" id="fig|1229276.3.peg.1962"/>
<keyword evidence="3" id="KW-0378">Hydrolase</keyword>
<dbReference type="InterPro" id="IPR016195">
    <property type="entry name" value="Pol/histidinol_Pase-like"/>
</dbReference>
<dbReference type="SUPFAM" id="SSF89550">
    <property type="entry name" value="PHP domain-like"/>
    <property type="match status" value="1"/>
</dbReference>
<evidence type="ECO:0000256" key="3">
    <source>
        <dbReference type="ARBA" id="ARBA00022801"/>
    </source>
</evidence>
<evidence type="ECO:0000313" key="5">
    <source>
        <dbReference type="EMBL" id="KGE14294.1"/>
    </source>
</evidence>